<proteinExistence type="predicted"/>
<evidence type="ECO:0000256" key="1">
    <source>
        <dbReference type="SAM" id="MobiDB-lite"/>
    </source>
</evidence>
<feature type="region of interest" description="Disordered" evidence="1">
    <location>
        <begin position="107"/>
        <end position="137"/>
    </location>
</feature>
<sequence length="239" mass="26170">MAIQRKRGSSTLSTAHPDAATDATTILTTRQQEKQYRPPIPEPDYDRERPSAYTIDQAYAWLEYHASSISVRNNRLFVQGKERGSSDAFRMIVGDWQRRRLAGSNRAGDMMRGIPSGSTAGGGGGGGGEEDEGVEGEQEMMEEGVQEDEIQGFADERPLAFRTRPFAPEEADVQDEGAMFSREGMALPIRGRMERDAMQQVYEEVHELSESEAAIARAQTMGGSWGSLVGGGGQNFGDL</sequence>
<accession>A0AAE0WGU2</accession>
<protein>
    <submittedName>
        <fullName evidence="2">Uncharacterized protein</fullName>
    </submittedName>
</protein>
<name>A0AAE0WGU2_9PEZI</name>
<dbReference type="EMBL" id="JAUTXT010000078">
    <property type="protein sequence ID" value="KAK3669592.1"/>
    <property type="molecule type" value="Genomic_DNA"/>
</dbReference>
<dbReference type="Proteomes" id="UP001274830">
    <property type="component" value="Unassembled WGS sequence"/>
</dbReference>
<feature type="compositionally biased region" description="Acidic residues" evidence="1">
    <location>
        <begin position="128"/>
        <end position="137"/>
    </location>
</feature>
<reference evidence="2" key="1">
    <citation type="submission" date="2023-07" db="EMBL/GenBank/DDBJ databases">
        <title>Black Yeasts Isolated from many extreme environments.</title>
        <authorList>
            <person name="Coleine C."/>
            <person name="Stajich J.E."/>
            <person name="Selbmann L."/>
        </authorList>
    </citation>
    <scope>NUCLEOTIDE SEQUENCE</scope>
    <source>
        <strain evidence="2">CCFEE 5485</strain>
    </source>
</reference>
<feature type="compositionally biased region" description="Low complexity" evidence="1">
    <location>
        <begin position="14"/>
        <end position="25"/>
    </location>
</feature>
<evidence type="ECO:0000313" key="2">
    <source>
        <dbReference type="EMBL" id="KAK3669592.1"/>
    </source>
</evidence>
<feature type="region of interest" description="Disordered" evidence="1">
    <location>
        <begin position="1"/>
        <end position="48"/>
    </location>
</feature>
<evidence type="ECO:0000313" key="3">
    <source>
        <dbReference type="Proteomes" id="UP001274830"/>
    </source>
</evidence>
<gene>
    <name evidence="2" type="ORF">LTR78_010530</name>
</gene>
<organism evidence="2 3">
    <name type="scientific">Recurvomyces mirabilis</name>
    <dbReference type="NCBI Taxonomy" id="574656"/>
    <lineage>
        <taxon>Eukaryota</taxon>
        <taxon>Fungi</taxon>
        <taxon>Dikarya</taxon>
        <taxon>Ascomycota</taxon>
        <taxon>Pezizomycotina</taxon>
        <taxon>Dothideomycetes</taxon>
        <taxon>Dothideomycetidae</taxon>
        <taxon>Mycosphaerellales</taxon>
        <taxon>Teratosphaeriaceae</taxon>
        <taxon>Recurvomyces</taxon>
    </lineage>
</organism>
<comment type="caution">
    <text evidence="2">The sequence shown here is derived from an EMBL/GenBank/DDBJ whole genome shotgun (WGS) entry which is preliminary data.</text>
</comment>
<keyword evidence="3" id="KW-1185">Reference proteome</keyword>
<dbReference type="AlphaFoldDB" id="A0AAE0WGU2"/>